<dbReference type="GO" id="GO:0005524">
    <property type="term" value="F:ATP binding"/>
    <property type="evidence" value="ECO:0007669"/>
    <property type="project" value="UniProtKB-UniRule"/>
</dbReference>
<evidence type="ECO:0000259" key="11">
    <source>
        <dbReference type="SMART" id="SM01016"/>
    </source>
</evidence>
<dbReference type="PRINTS" id="PR01038">
    <property type="entry name" value="TRNASYNTHARG"/>
</dbReference>
<dbReference type="InterPro" id="IPR036695">
    <property type="entry name" value="Arg-tRNA-synth_N_sf"/>
</dbReference>
<reference evidence="13 15" key="1">
    <citation type="submission" date="2015-09" db="EMBL/GenBank/DDBJ databases">
        <title>Draft genome sequence of Hydrogenibacillus schlegelii DSM 2000.</title>
        <authorList>
            <person name="Hemp J."/>
        </authorList>
    </citation>
    <scope>NUCLEOTIDE SEQUENCE [LARGE SCALE GENOMIC DNA]</scope>
    <source>
        <strain evidence="13 15">MA 48</strain>
    </source>
</reference>
<sequence>MLKRYAAERLSSVIPDLSVEAIEAALEVPPNPAFGDWAFPAFPLAKTRRKAPPIIAREIAEALAAGVSGLRAEAVGGFVNLRLDRAAILPDLLRALSAPEHKAPKVGAGERVIIDMSSPNIAKPFGVGHLRSTVIGRALANLYARLGYTPVRVNHIGDWGTQFGKQIAAYKRWGEAIDRDGGAEAGKDRIRFYLSLYVRFHEEAERDPSLEAEGRRWFQKLEAGDPEARRLWQMFVEDSLREFERMYRRLGVEFDRVIGESFYNDRMPAVIDELREKGLLEESEGAMVVRLDDEGLPPCLILKSDGTTLYATRDLATAIYRHDEMGGDWLVYVVGQEQTLHFKQVFSVLKKMGRTWADRCVHVPFGLLRFAGKKLSTRKGHVIFLEDVIDEAVAKAREIIEEKNPALENKDEVAEAVGIGAIVFGDLKNGRLGDVNFSLEEALNFDGETGPYVQYTHARARTVLARAAEDADPAALAAAKARLESGGPLPPSATAALITDAAWAVLGVLDRYPAELRAALERYEPSVVARYALELAKAFNRFYHAERILVPDVDERAAKLVLVERAADVLQDALGLLGIAAPERI</sequence>
<dbReference type="PANTHER" id="PTHR11956">
    <property type="entry name" value="ARGINYL-TRNA SYNTHETASE"/>
    <property type="match status" value="1"/>
</dbReference>
<dbReference type="InterPro" id="IPR009080">
    <property type="entry name" value="tRNAsynth_Ia_anticodon-bd"/>
</dbReference>
<dbReference type="SUPFAM" id="SSF52374">
    <property type="entry name" value="Nucleotidylyl transferase"/>
    <property type="match status" value="1"/>
</dbReference>
<dbReference type="NCBIfam" id="TIGR00456">
    <property type="entry name" value="argS"/>
    <property type="match status" value="1"/>
</dbReference>
<keyword evidence="4 8" id="KW-0067">ATP-binding</keyword>
<dbReference type="FunFam" id="3.40.50.620:FF:000116">
    <property type="entry name" value="Arginine--tRNA ligase"/>
    <property type="match status" value="1"/>
</dbReference>
<dbReference type="InterPro" id="IPR035684">
    <property type="entry name" value="ArgRS_core"/>
</dbReference>
<dbReference type="InterPro" id="IPR008909">
    <property type="entry name" value="DALR_anticod-bd"/>
</dbReference>
<dbReference type="Pfam" id="PF00750">
    <property type="entry name" value="tRNA-synt_1d"/>
    <property type="match status" value="1"/>
</dbReference>
<dbReference type="Gene3D" id="3.30.1360.70">
    <property type="entry name" value="Arginyl tRNA synthetase N-terminal domain"/>
    <property type="match status" value="1"/>
</dbReference>
<comment type="catalytic activity">
    <reaction evidence="7 8">
        <text>tRNA(Arg) + L-arginine + ATP = L-arginyl-tRNA(Arg) + AMP + diphosphate</text>
        <dbReference type="Rhea" id="RHEA:20301"/>
        <dbReference type="Rhea" id="RHEA-COMP:9658"/>
        <dbReference type="Rhea" id="RHEA-COMP:9673"/>
        <dbReference type="ChEBI" id="CHEBI:30616"/>
        <dbReference type="ChEBI" id="CHEBI:32682"/>
        <dbReference type="ChEBI" id="CHEBI:33019"/>
        <dbReference type="ChEBI" id="CHEBI:78442"/>
        <dbReference type="ChEBI" id="CHEBI:78513"/>
        <dbReference type="ChEBI" id="CHEBI:456215"/>
        <dbReference type="EC" id="6.1.1.19"/>
    </reaction>
</comment>
<evidence type="ECO:0000256" key="4">
    <source>
        <dbReference type="ARBA" id="ARBA00022840"/>
    </source>
</evidence>
<evidence type="ECO:0000256" key="7">
    <source>
        <dbReference type="ARBA" id="ARBA00049339"/>
    </source>
</evidence>
<evidence type="ECO:0000256" key="3">
    <source>
        <dbReference type="ARBA" id="ARBA00022741"/>
    </source>
</evidence>
<dbReference type="GO" id="GO:0004814">
    <property type="term" value="F:arginine-tRNA ligase activity"/>
    <property type="evidence" value="ECO:0007669"/>
    <property type="project" value="UniProtKB-UniRule"/>
</dbReference>
<comment type="similarity">
    <text evidence="1 8 9">Belongs to the class-I aminoacyl-tRNA synthetase family.</text>
</comment>
<dbReference type="STRING" id="1484.SA87_03495"/>
<dbReference type="OrthoDB" id="9805987at2"/>
<keyword evidence="5 8" id="KW-0648">Protein biosynthesis</keyword>
<dbReference type="EMBL" id="JAHHQF010000039">
    <property type="protein sequence ID" value="MBT9281572.1"/>
    <property type="molecule type" value="Genomic_DNA"/>
</dbReference>
<keyword evidence="2 8" id="KW-0436">Ligase</keyword>
<feature type="domain" description="DALR anticodon binding" evidence="10">
    <location>
        <begin position="453"/>
        <end position="585"/>
    </location>
</feature>
<dbReference type="EMBL" id="JXBB01000034">
    <property type="protein sequence ID" value="OAR03905.1"/>
    <property type="molecule type" value="Genomic_DNA"/>
</dbReference>
<feature type="short sequence motif" description="'HIGH' region" evidence="8">
    <location>
        <begin position="119"/>
        <end position="129"/>
    </location>
</feature>
<dbReference type="InterPro" id="IPR005148">
    <property type="entry name" value="Arg-tRNA-synth_N"/>
</dbReference>
<dbReference type="CDD" id="cd07956">
    <property type="entry name" value="Anticodon_Ia_Arg"/>
    <property type="match status" value="1"/>
</dbReference>
<dbReference type="Pfam" id="PF03485">
    <property type="entry name" value="Arg_tRNA_synt_N"/>
    <property type="match status" value="1"/>
</dbReference>
<organism evidence="13 15">
    <name type="scientific">Hydrogenibacillus schlegelii</name>
    <name type="common">Bacillus schlegelii</name>
    <dbReference type="NCBI Taxonomy" id="1484"/>
    <lineage>
        <taxon>Bacteria</taxon>
        <taxon>Bacillati</taxon>
        <taxon>Bacillota</taxon>
        <taxon>Bacilli</taxon>
        <taxon>Bacillales</taxon>
        <taxon>Bacillales Family X. Incertae Sedis</taxon>
        <taxon>Hydrogenibacillus</taxon>
    </lineage>
</organism>
<dbReference type="Proteomes" id="UP000243024">
    <property type="component" value="Unassembled WGS sequence"/>
</dbReference>
<proteinExistence type="inferred from homology"/>
<evidence type="ECO:0000313" key="14">
    <source>
        <dbReference type="EMBL" id="PTQ54809.1"/>
    </source>
</evidence>
<dbReference type="CDD" id="cd00671">
    <property type="entry name" value="ArgRS_core"/>
    <property type="match status" value="1"/>
</dbReference>
<evidence type="ECO:0000313" key="15">
    <source>
        <dbReference type="Proteomes" id="UP000243024"/>
    </source>
</evidence>
<dbReference type="SMART" id="SM00836">
    <property type="entry name" value="DALR_1"/>
    <property type="match status" value="1"/>
</dbReference>
<dbReference type="SUPFAM" id="SSF47323">
    <property type="entry name" value="Anticodon-binding domain of a subclass of class I aminoacyl-tRNA synthetases"/>
    <property type="match status" value="1"/>
</dbReference>
<dbReference type="EC" id="6.1.1.19" evidence="8"/>
<gene>
    <name evidence="8 12" type="primary">argS</name>
    <name evidence="14" type="ORF">HSCHL_2400</name>
    <name evidence="12" type="ORF">KM312_02735</name>
    <name evidence="13" type="ORF">SA87_03495</name>
</gene>
<dbReference type="SMART" id="SM01016">
    <property type="entry name" value="Arg_tRNA_synt_N"/>
    <property type="match status" value="1"/>
</dbReference>
<dbReference type="Proteomes" id="UP000748108">
    <property type="component" value="Unassembled WGS sequence"/>
</dbReference>
<protein>
    <recommendedName>
        <fullName evidence="8">Arginine--tRNA ligase</fullName>
        <ecNumber evidence="8">6.1.1.19</ecNumber>
    </recommendedName>
    <alternativeName>
        <fullName evidence="8">Arginyl-tRNA synthetase</fullName>
        <shortName evidence="8">ArgRS</shortName>
    </alternativeName>
</protein>
<keyword evidence="15" id="KW-1185">Reference proteome</keyword>
<evidence type="ECO:0000313" key="13">
    <source>
        <dbReference type="EMBL" id="OAR03905.1"/>
    </source>
</evidence>
<comment type="subunit">
    <text evidence="8">Monomer.</text>
</comment>
<evidence type="ECO:0000256" key="9">
    <source>
        <dbReference type="RuleBase" id="RU363038"/>
    </source>
</evidence>
<dbReference type="Gene3D" id="3.40.50.620">
    <property type="entry name" value="HUPs"/>
    <property type="match status" value="1"/>
</dbReference>
<dbReference type="Gene3D" id="1.10.730.10">
    <property type="entry name" value="Isoleucyl-tRNA Synthetase, Domain 1"/>
    <property type="match status" value="1"/>
</dbReference>
<dbReference type="GO" id="GO:0005737">
    <property type="term" value="C:cytoplasm"/>
    <property type="evidence" value="ECO:0007669"/>
    <property type="project" value="UniProtKB-SubCell"/>
</dbReference>
<evidence type="ECO:0000313" key="12">
    <source>
        <dbReference type="EMBL" id="MBT9281572.1"/>
    </source>
</evidence>
<keyword evidence="6 8" id="KW-0030">Aminoacyl-tRNA synthetase</keyword>
<comment type="subcellular location">
    <subcellularLocation>
        <location evidence="8">Cytoplasm</location>
    </subcellularLocation>
</comment>
<evidence type="ECO:0000259" key="10">
    <source>
        <dbReference type="SMART" id="SM00836"/>
    </source>
</evidence>
<accession>A0A132NCX5</accession>
<keyword evidence="8" id="KW-0963">Cytoplasm</keyword>
<dbReference type="Pfam" id="PF05746">
    <property type="entry name" value="DALR_1"/>
    <property type="match status" value="1"/>
</dbReference>
<keyword evidence="3 8" id="KW-0547">Nucleotide-binding</keyword>
<dbReference type="PANTHER" id="PTHR11956:SF5">
    <property type="entry name" value="ARGININE--TRNA LIGASE, CYTOPLASMIC"/>
    <property type="match status" value="1"/>
</dbReference>
<dbReference type="AlphaFoldDB" id="A0A132NCX5"/>
<dbReference type="InterPro" id="IPR001278">
    <property type="entry name" value="Arg-tRNA-ligase"/>
</dbReference>
<feature type="domain" description="Arginyl tRNA synthetase N-terminal" evidence="11">
    <location>
        <begin position="4"/>
        <end position="83"/>
    </location>
</feature>
<evidence type="ECO:0000256" key="2">
    <source>
        <dbReference type="ARBA" id="ARBA00022598"/>
    </source>
</evidence>
<dbReference type="SUPFAM" id="SSF55190">
    <property type="entry name" value="Arginyl-tRNA synthetase (ArgRS), N-terminal 'additional' domain"/>
    <property type="match status" value="1"/>
</dbReference>
<evidence type="ECO:0000256" key="1">
    <source>
        <dbReference type="ARBA" id="ARBA00005594"/>
    </source>
</evidence>
<evidence type="ECO:0000256" key="5">
    <source>
        <dbReference type="ARBA" id="ARBA00022917"/>
    </source>
</evidence>
<dbReference type="HAMAP" id="MF_00123">
    <property type="entry name" value="Arg_tRNA_synth"/>
    <property type="match status" value="1"/>
</dbReference>
<reference evidence="14 16" key="2">
    <citation type="submission" date="2017-08" db="EMBL/GenBank/DDBJ databases">
        <title>Burning lignite coal seam in the remote Altai Mountains harbors a hydrogen-driven thermophilic microbial community.</title>
        <authorList>
            <person name="Kadnikov V.V."/>
            <person name="Mardanov A.V."/>
            <person name="Ivasenko D."/>
            <person name="Beletsky A.V."/>
            <person name="Karnachuk O.V."/>
            <person name="Ravin N.V."/>
        </authorList>
    </citation>
    <scope>NUCLEOTIDE SEQUENCE [LARGE SCALE GENOMIC DNA]</scope>
    <source>
        <strain evidence="14">AL33</strain>
    </source>
</reference>
<comment type="caution">
    <text evidence="13">The sequence shown here is derived from an EMBL/GenBank/DDBJ whole genome shotgun (WGS) entry which is preliminary data.</text>
</comment>
<evidence type="ECO:0000313" key="16">
    <source>
        <dbReference type="Proteomes" id="UP000244180"/>
    </source>
</evidence>
<dbReference type="EMBL" id="PEBV01000002">
    <property type="protein sequence ID" value="PTQ54809.1"/>
    <property type="molecule type" value="Genomic_DNA"/>
</dbReference>
<reference evidence="12" key="3">
    <citation type="journal article" date="2021" name="Microbiology">
        <title>Metagenomic Analysis of the Microbial Community in the Underground Coal Fire Area (Kemerovo Region, Russia) Revealed Predominance of Thermophilic Members of the Phyla Deinococcus-thermus, Aquificae, and Firmicutes.</title>
        <authorList>
            <person name="Kadnikov V."/>
            <person name="Mardanov A.V."/>
            <person name="Beletsky A.V."/>
            <person name="Karnachuk O.V."/>
            <person name="Ravin N.V."/>
        </authorList>
    </citation>
    <scope>NUCLEOTIDE SEQUENCE</scope>
    <source>
        <strain evidence="12">RBS10-49</strain>
    </source>
</reference>
<evidence type="ECO:0000256" key="8">
    <source>
        <dbReference type="HAMAP-Rule" id="MF_00123"/>
    </source>
</evidence>
<dbReference type="GO" id="GO:0006420">
    <property type="term" value="P:arginyl-tRNA aminoacylation"/>
    <property type="evidence" value="ECO:0007669"/>
    <property type="project" value="UniProtKB-UniRule"/>
</dbReference>
<dbReference type="InterPro" id="IPR014729">
    <property type="entry name" value="Rossmann-like_a/b/a_fold"/>
</dbReference>
<dbReference type="RefSeq" id="WP_066202197.1">
    <property type="nucleotide sequence ID" value="NZ_CBCSAS010000009.1"/>
</dbReference>
<dbReference type="Proteomes" id="UP000244180">
    <property type="component" value="Unassembled WGS sequence"/>
</dbReference>
<evidence type="ECO:0000256" key="6">
    <source>
        <dbReference type="ARBA" id="ARBA00023146"/>
    </source>
</evidence>
<name>A0A132NCX5_HYDSH</name>